<dbReference type="OrthoDB" id="7866039at2"/>
<evidence type="ECO:0000313" key="2">
    <source>
        <dbReference type="Proteomes" id="UP000075787"/>
    </source>
</evidence>
<name>A0A161Q7D6_9PROT</name>
<dbReference type="EMBL" id="LPZR01000044">
    <property type="protein sequence ID" value="KYO56444.1"/>
    <property type="molecule type" value="Genomic_DNA"/>
</dbReference>
<reference evidence="1 2" key="1">
    <citation type="submission" date="2015-12" db="EMBL/GenBank/DDBJ databases">
        <title>Genome sequence of Tistrella mobilis MCCC 1A02139.</title>
        <authorList>
            <person name="Lu L."/>
            <person name="Lai Q."/>
            <person name="Shao Z."/>
            <person name="Qian P."/>
        </authorList>
    </citation>
    <scope>NUCLEOTIDE SEQUENCE [LARGE SCALE GENOMIC DNA]</scope>
    <source>
        <strain evidence="1 2">MCCC 1A02139</strain>
    </source>
</reference>
<accession>A0A161Q7D6</accession>
<proteinExistence type="predicted"/>
<protein>
    <submittedName>
        <fullName evidence="1">Uncharacterized protein</fullName>
    </submittedName>
</protein>
<comment type="caution">
    <text evidence="1">The sequence shown here is derived from an EMBL/GenBank/DDBJ whole genome shotgun (WGS) entry which is preliminary data.</text>
</comment>
<organism evidence="1 2">
    <name type="scientific">Tistrella mobilis</name>
    <dbReference type="NCBI Taxonomy" id="171437"/>
    <lineage>
        <taxon>Bacteria</taxon>
        <taxon>Pseudomonadati</taxon>
        <taxon>Pseudomonadota</taxon>
        <taxon>Alphaproteobacteria</taxon>
        <taxon>Geminicoccales</taxon>
        <taxon>Geminicoccaceae</taxon>
        <taxon>Tistrella</taxon>
    </lineage>
</organism>
<dbReference type="AlphaFoldDB" id="A0A161Q7D6"/>
<gene>
    <name evidence="1" type="ORF">AUP44_22005</name>
</gene>
<evidence type="ECO:0000313" key="1">
    <source>
        <dbReference type="EMBL" id="KYO56444.1"/>
    </source>
</evidence>
<dbReference type="Proteomes" id="UP000075787">
    <property type="component" value="Unassembled WGS sequence"/>
</dbReference>
<dbReference type="GeneID" id="97239721"/>
<dbReference type="RefSeq" id="WP_062761862.1">
    <property type="nucleotide sequence ID" value="NZ_CP121043.1"/>
</dbReference>
<sequence>MVVTAEPLIRRDPVAEAAIADEAITGRLACDPARPWPLPPVGIGAWQARLPACAARLMRTALAAGLGPLVPDLLNVRLCRPIFHARLELAELLVRRPDGRFATLLLGMLPDRLGHVDGTSRVVHALNAADPPLLDGPEQAMDYLRWFCAVVCGDHGGFLVVERLTDLPFTAVTPALGDRLAQVLKPLTVHGRTAGGDWMIAGCLLHAAALYQVEMRVGPDGLVEMLDDCIALDNLPCRRPGIRRGYRVADVAD</sequence>